<dbReference type="CDD" id="cd00761">
    <property type="entry name" value="Glyco_tranf_GTA_type"/>
    <property type="match status" value="1"/>
</dbReference>
<dbReference type="OrthoDB" id="9771846at2"/>
<keyword evidence="2" id="KW-1185">Reference proteome</keyword>
<dbReference type="InterPro" id="IPR029044">
    <property type="entry name" value="Nucleotide-diphossugar_trans"/>
</dbReference>
<dbReference type="InterPro" id="IPR021466">
    <property type="entry name" value="Put_rhamnosyl_transferase"/>
</dbReference>
<dbReference type="SUPFAM" id="SSF53448">
    <property type="entry name" value="Nucleotide-diphospho-sugar transferases"/>
    <property type="match status" value="1"/>
</dbReference>
<evidence type="ECO:0000313" key="2">
    <source>
        <dbReference type="Proteomes" id="UP000216840"/>
    </source>
</evidence>
<proteinExistence type="predicted"/>
<reference evidence="1 2" key="1">
    <citation type="submission" date="2017-05" db="EMBL/GenBank/DDBJ databases">
        <title>The draft genome sequence of Idiomarina salinarum WNB302.</title>
        <authorList>
            <person name="Sun Y."/>
            <person name="Chen B."/>
            <person name="Du Z."/>
        </authorList>
    </citation>
    <scope>NUCLEOTIDE SEQUENCE [LARGE SCALE GENOMIC DNA]</scope>
    <source>
        <strain evidence="1 2">WNB302</strain>
    </source>
</reference>
<dbReference type="EMBL" id="NGJN01000002">
    <property type="protein sequence ID" value="OZV70040.1"/>
    <property type="molecule type" value="Genomic_DNA"/>
</dbReference>
<sequence>MYKHFLITRFNLRKSDWVTNKNNVAVLTDDWHRNRFQLFNEFCVPSVASQTNTNFEWLVFFDSSTKDEFRAIIKVIEKQIPNLKPFFIDGMDAFLPAIKEYISNCETDYIITSRMDNDDCLSRNFIASVQQKFKNQDFMAVDFINGFTLQIHPKVRLGKKLHQYNPFLSLIERNDNPNTIWSIPHNHWKKETSILQIKDEYVWCSIIHQENKVNEFTGFGQVDLTTFLDNFQISEAQVSFVNTNLEVRSQWKLLSFSNYISSYWSFHFKNIKKALGFYK</sequence>
<dbReference type="Proteomes" id="UP000216840">
    <property type="component" value="Unassembled WGS sequence"/>
</dbReference>
<comment type="caution">
    <text evidence="1">The sequence shown here is derived from an EMBL/GenBank/DDBJ whole genome shotgun (WGS) entry which is preliminary data.</text>
</comment>
<dbReference type="Gene3D" id="3.90.550.10">
    <property type="entry name" value="Spore Coat Polysaccharide Biosynthesis Protein SpsA, Chain A"/>
    <property type="match status" value="1"/>
</dbReference>
<dbReference type="Pfam" id="PF11316">
    <property type="entry name" value="Rhamno_transf"/>
    <property type="match status" value="1"/>
</dbReference>
<protein>
    <recommendedName>
        <fullName evidence="3">Glycosyltransferase 2-like domain-containing protein</fullName>
    </recommendedName>
</protein>
<dbReference type="RefSeq" id="WP_094967629.1">
    <property type="nucleotide sequence ID" value="NZ_NGJN01000002.1"/>
</dbReference>
<gene>
    <name evidence="1" type="ORF">CA834_05325</name>
</gene>
<accession>A0A265UXL0</accession>
<dbReference type="AlphaFoldDB" id="A0A265UXL0"/>
<name>A0A265UXL0_9FLAO</name>
<evidence type="ECO:0008006" key="3">
    <source>
        <dbReference type="Google" id="ProtNLM"/>
    </source>
</evidence>
<organism evidence="1 2">
    <name type="scientific">Winogradskyella aurantia</name>
    <dbReference type="NCBI Taxonomy" id="1915063"/>
    <lineage>
        <taxon>Bacteria</taxon>
        <taxon>Pseudomonadati</taxon>
        <taxon>Bacteroidota</taxon>
        <taxon>Flavobacteriia</taxon>
        <taxon>Flavobacteriales</taxon>
        <taxon>Flavobacteriaceae</taxon>
        <taxon>Winogradskyella</taxon>
    </lineage>
</organism>
<evidence type="ECO:0000313" key="1">
    <source>
        <dbReference type="EMBL" id="OZV70040.1"/>
    </source>
</evidence>